<dbReference type="EnsemblMetazoa" id="Aqu2.1.16073_001">
    <property type="protein sequence ID" value="Aqu2.1.16073_001"/>
    <property type="gene ID" value="Aqu2.1.16073"/>
</dbReference>
<feature type="transmembrane region" description="Helical" evidence="2">
    <location>
        <begin position="187"/>
        <end position="208"/>
    </location>
</feature>
<evidence type="ECO:0000256" key="1">
    <source>
        <dbReference type="SAM" id="MobiDB-lite"/>
    </source>
</evidence>
<keyword evidence="2" id="KW-0812">Transmembrane</keyword>
<feature type="transmembrane region" description="Helical" evidence="2">
    <location>
        <begin position="12"/>
        <end position="33"/>
    </location>
</feature>
<feature type="transmembrane region" description="Helical" evidence="2">
    <location>
        <begin position="243"/>
        <end position="271"/>
    </location>
</feature>
<feature type="compositionally biased region" description="Gly residues" evidence="1">
    <location>
        <begin position="353"/>
        <end position="409"/>
    </location>
</feature>
<organism evidence="3">
    <name type="scientific">Amphimedon queenslandica</name>
    <name type="common">Sponge</name>
    <dbReference type="NCBI Taxonomy" id="400682"/>
    <lineage>
        <taxon>Eukaryota</taxon>
        <taxon>Metazoa</taxon>
        <taxon>Porifera</taxon>
        <taxon>Demospongiae</taxon>
        <taxon>Heteroscleromorpha</taxon>
        <taxon>Haplosclerida</taxon>
        <taxon>Niphatidae</taxon>
        <taxon>Amphimedon</taxon>
    </lineage>
</organism>
<keyword evidence="2" id="KW-0472">Membrane</keyword>
<evidence type="ECO:0000256" key="2">
    <source>
        <dbReference type="SAM" id="Phobius"/>
    </source>
</evidence>
<accession>A0A1X7TN35</accession>
<reference evidence="3" key="1">
    <citation type="submission" date="2017-05" db="UniProtKB">
        <authorList>
            <consortium name="EnsemblMetazoa"/>
        </authorList>
    </citation>
    <scope>IDENTIFICATION</scope>
</reference>
<sequence length="422" mass="47196">MPRHSYDYYDGMSLLIYVVFLVFFLILLFTVLISPRCKRCYNTKIWAYLVSKVFLSLFFVSVTITLAQILFGFRAVKQKRRDPSIIVINGRYYKLNGFTLGTIAYYNCITIYTIIYVFLQFIIRKTPWSVEDCNSGADCFYLNYSAILSYSREDPPGIPIENCTLESNYDEKDVICYSIGFHPAVGIALLGGFINIVTPLLFAFYVGMQVKLFGKIIKKMHDDEMKGKSNHYRRYSYKFRCKLLKIMLFYSLFLNIILCAFITFVILVYLNYETPKDHQSSFEKMFSSESFVGQSIAFCIVNFAFCMYPVMLIERYPATQDNNEHEHDDDNDAINQNEAANFARGSSSRRGASRGGSSRGGASRGGSSRGGASRGGSSRGGSSRGGLSRGGSSRGGSSRGGSSRGGSSRGGASRSNCSYSTA</sequence>
<dbReference type="InParanoid" id="A0A1X7TN35"/>
<proteinExistence type="predicted"/>
<feature type="transmembrane region" description="Helical" evidence="2">
    <location>
        <begin position="291"/>
        <end position="313"/>
    </location>
</feature>
<keyword evidence="2" id="KW-1133">Transmembrane helix</keyword>
<protein>
    <submittedName>
        <fullName evidence="3">Uncharacterized protein</fullName>
    </submittedName>
</protein>
<feature type="region of interest" description="Disordered" evidence="1">
    <location>
        <begin position="341"/>
        <end position="422"/>
    </location>
</feature>
<feature type="transmembrane region" description="Helical" evidence="2">
    <location>
        <begin position="53"/>
        <end position="76"/>
    </location>
</feature>
<evidence type="ECO:0000313" key="3">
    <source>
        <dbReference type="EnsemblMetazoa" id="Aqu2.1.16073_001"/>
    </source>
</evidence>
<name>A0A1X7TN35_AMPQE</name>
<feature type="transmembrane region" description="Helical" evidence="2">
    <location>
        <begin position="97"/>
        <end position="119"/>
    </location>
</feature>
<dbReference type="AlphaFoldDB" id="A0A1X7TN35"/>